<name>A0A541B0B1_9NOCA</name>
<dbReference type="Proteomes" id="UP000316256">
    <property type="component" value="Unassembled WGS sequence"/>
</dbReference>
<reference evidence="2 3" key="1">
    <citation type="submission" date="2019-06" db="EMBL/GenBank/DDBJ databases">
        <title>Rhodococcus spaelei sp. nov., isolated from a cave.</title>
        <authorList>
            <person name="Lee S.D."/>
        </authorList>
    </citation>
    <scope>NUCLEOTIDE SEQUENCE [LARGE SCALE GENOMIC DNA]</scope>
    <source>
        <strain evidence="2 3">C9-5</strain>
    </source>
</reference>
<evidence type="ECO:0000313" key="3">
    <source>
        <dbReference type="Proteomes" id="UP000316256"/>
    </source>
</evidence>
<dbReference type="EMBL" id="VIGH01000010">
    <property type="protein sequence ID" value="TQF65757.1"/>
    <property type="molecule type" value="Genomic_DNA"/>
</dbReference>
<dbReference type="AlphaFoldDB" id="A0A541B0B1"/>
<feature type="compositionally biased region" description="Basic and acidic residues" evidence="1">
    <location>
        <begin position="46"/>
        <end position="60"/>
    </location>
</feature>
<protein>
    <submittedName>
        <fullName evidence="2">Uncharacterized protein</fullName>
    </submittedName>
</protein>
<dbReference type="OrthoDB" id="8451629at2"/>
<comment type="caution">
    <text evidence="2">The sequence shown here is derived from an EMBL/GenBank/DDBJ whole genome shotgun (WGS) entry which is preliminary data.</text>
</comment>
<feature type="region of interest" description="Disordered" evidence="1">
    <location>
        <begin position="32"/>
        <end position="60"/>
    </location>
</feature>
<sequence length="60" mass="6356">MSNSDLGGDPACWLDRVCPDCGAFLPDGPESGCPRCARLPQATPPEHARTDTPDDRSGRS</sequence>
<evidence type="ECO:0000256" key="1">
    <source>
        <dbReference type="SAM" id="MobiDB-lite"/>
    </source>
</evidence>
<proteinExistence type="predicted"/>
<evidence type="ECO:0000313" key="2">
    <source>
        <dbReference type="EMBL" id="TQF65757.1"/>
    </source>
</evidence>
<keyword evidence="3" id="KW-1185">Reference proteome</keyword>
<accession>A0A541B0B1</accession>
<organism evidence="2 3">
    <name type="scientific">Rhodococcus spelaei</name>
    <dbReference type="NCBI Taxonomy" id="2546320"/>
    <lineage>
        <taxon>Bacteria</taxon>
        <taxon>Bacillati</taxon>
        <taxon>Actinomycetota</taxon>
        <taxon>Actinomycetes</taxon>
        <taxon>Mycobacteriales</taxon>
        <taxon>Nocardiaceae</taxon>
        <taxon>Rhodococcus</taxon>
    </lineage>
</organism>
<gene>
    <name evidence="2" type="ORF">FK531_20195</name>
</gene>